<dbReference type="EMBL" id="WHUW01000075">
    <property type="protein sequence ID" value="KAF8428048.1"/>
    <property type="molecule type" value="Genomic_DNA"/>
</dbReference>
<evidence type="ECO:0000256" key="2">
    <source>
        <dbReference type="SAM" id="MobiDB-lite"/>
    </source>
</evidence>
<dbReference type="Proteomes" id="UP001194468">
    <property type="component" value="Unassembled WGS sequence"/>
</dbReference>
<dbReference type="AlphaFoldDB" id="A0AAD4BGA3"/>
<evidence type="ECO:0000313" key="3">
    <source>
        <dbReference type="EMBL" id="KAF8428048.1"/>
    </source>
</evidence>
<dbReference type="PANTHER" id="PTHR12475">
    <property type="match status" value="1"/>
</dbReference>
<reference evidence="3" key="2">
    <citation type="journal article" date="2020" name="Nat. Commun.">
        <title>Large-scale genome sequencing of mycorrhizal fungi provides insights into the early evolution of symbiotic traits.</title>
        <authorList>
            <person name="Miyauchi S."/>
            <person name="Kiss E."/>
            <person name="Kuo A."/>
            <person name="Drula E."/>
            <person name="Kohler A."/>
            <person name="Sanchez-Garcia M."/>
            <person name="Morin E."/>
            <person name="Andreopoulos B."/>
            <person name="Barry K.W."/>
            <person name="Bonito G."/>
            <person name="Buee M."/>
            <person name="Carver A."/>
            <person name="Chen C."/>
            <person name="Cichocki N."/>
            <person name="Clum A."/>
            <person name="Culley D."/>
            <person name="Crous P.W."/>
            <person name="Fauchery L."/>
            <person name="Girlanda M."/>
            <person name="Hayes R.D."/>
            <person name="Keri Z."/>
            <person name="LaButti K."/>
            <person name="Lipzen A."/>
            <person name="Lombard V."/>
            <person name="Magnuson J."/>
            <person name="Maillard F."/>
            <person name="Murat C."/>
            <person name="Nolan M."/>
            <person name="Ohm R.A."/>
            <person name="Pangilinan J."/>
            <person name="Pereira M.F."/>
            <person name="Perotto S."/>
            <person name="Peter M."/>
            <person name="Pfister S."/>
            <person name="Riley R."/>
            <person name="Sitrit Y."/>
            <person name="Stielow J.B."/>
            <person name="Szollosi G."/>
            <person name="Zifcakova L."/>
            <person name="Stursova M."/>
            <person name="Spatafora J.W."/>
            <person name="Tedersoo L."/>
            <person name="Vaario L.M."/>
            <person name="Yamada A."/>
            <person name="Yan M."/>
            <person name="Wang P."/>
            <person name="Xu J."/>
            <person name="Bruns T."/>
            <person name="Baldrian P."/>
            <person name="Vilgalys R."/>
            <person name="Dunand C."/>
            <person name="Henrissat B."/>
            <person name="Grigoriev I.V."/>
            <person name="Hibbett D."/>
            <person name="Nagy L.G."/>
            <person name="Martin F.M."/>
        </authorList>
    </citation>
    <scope>NUCLEOTIDE SEQUENCE</scope>
    <source>
        <strain evidence="3">BED1</strain>
    </source>
</reference>
<organism evidence="3 4">
    <name type="scientific">Boletus edulis BED1</name>
    <dbReference type="NCBI Taxonomy" id="1328754"/>
    <lineage>
        <taxon>Eukaryota</taxon>
        <taxon>Fungi</taxon>
        <taxon>Dikarya</taxon>
        <taxon>Basidiomycota</taxon>
        <taxon>Agaricomycotina</taxon>
        <taxon>Agaricomycetes</taxon>
        <taxon>Agaricomycetidae</taxon>
        <taxon>Boletales</taxon>
        <taxon>Boletineae</taxon>
        <taxon>Boletaceae</taxon>
        <taxon>Boletoideae</taxon>
        <taxon>Boletus</taxon>
    </lineage>
</organism>
<comment type="caution">
    <text evidence="3">The sequence shown here is derived from an EMBL/GenBank/DDBJ whole genome shotgun (WGS) entry which is preliminary data.</text>
</comment>
<sequence length="383" mass="42962">MVETVLTCSLCSFIIPRFLSQFQNWPLDLCCDLIQLANLLLKHIPFLRIAGIIVGLILFINARSFPLVWHISVLLPFGIVRCKYQILSLCHTLLLRPSATRHKAVVAQLESCCPVGANPFEFTATTRSWASPDETDWFGHVNNSTYAKARDAALAKFGLAAWPTFVNAGGWVTLASTHYHFLQEIPRFAGYEMNLSIGAWDHKWLYLVCRFTSLVPKQREDPASGKSKGSAILDQLTTIKESESGRSSDDDTTSTNPHSLPKDKSDGTTLHCFTVSRLCFKMGRITVPPAIVMACEGFSKPPETGSYSRRSPPPHWIHPHALRHASGSLDVYRRFLAGGWRDVAEDDRWWVEPLSGPTEERRRTNLTKLEVINRGVVGCLDIW</sequence>
<dbReference type="InterPro" id="IPR029069">
    <property type="entry name" value="HotDog_dom_sf"/>
</dbReference>
<keyword evidence="4" id="KW-1185">Reference proteome</keyword>
<gene>
    <name evidence="3" type="ORF">L210DRAFT_3564451</name>
</gene>
<proteinExistence type="inferred from homology"/>
<feature type="region of interest" description="Disordered" evidence="2">
    <location>
        <begin position="238"/>
        <end position="263"/>
    </location>
</feature>
<dbReference type="PANTHER" id="PTHR12475:SF4">
    <property type="entry name" value="PROTEIN THEM6"/>
    <property type="match status" value="1"/>
</dbReference>
<dbReference type="SUPFAM" id="SSF54637">
    <property type="entry name" value="Thioesterase/thiol ester dehydrase-isomerase"/>
    <property type="match status" value="1"/>
</dbReference>
<evidence type="ECO:0000256" key="1">
    <source>
        <dbReference type="ARBA" id="ARBA00038476"/>
    </source>
</evidence>
<dbReference type="Pfam" id="PF13279">
    <property type="entry name" value="4HBT_2"/>
    <property type="match status" value="1"/>
</dbReference>
<feature type="compositionally biased region" description="Basic and acidic residues" evidence="2">
    <location>
        <begin position="240"/>
        <end position="249"/>
    </location>
</feature>
<evidence type="ECO:0000313" key="4">
    <source>
        <dbReference type="Proteomes" id="UP001194468"/>
    </source>
</evidence>
<accession>A0AAD4BGA3</accession>
<dbReference type="Gene3D" id="3.10.129.10">
    <property type="entry name" value="Hotdog Thioesterase"/>
    <property type="match status" value="1"/>
</dbReference>
<reference evidence="3" key="1">
    <citation type="submission" date="2019-10" db="EMBL/GenBank/DDBJ databases">
        <authorList>
            <consortium name="DOE Joint Genome Institute"/>
            <person name="Kuo A."/>
            <person name="Miyauchi S."/>
            <person name="Kiss E."/>
            <person name="Drula E."/>
            <person name="Kohler A."/>
            <person name="Sanchez-Garcia M."/>
            <person name="Andreopoulos B."/>
            <person name="Barry K.W."/>
            <person name="Bonito G."/>
            <person name="Buee M."/>
            <person name="Carver A."/>
            <person name="Chen C."/>
            <person name="Cichocki N."/>
            <person name="Clum A."/>
            <person name="Culley D."/>
            <person name="Crous P.W."/>
            <person name="Fauchery L."/>
            <person name="Girlanda M."/>
            <person name="Hayes R."/>
            <person name="Keri Z."/>
            <person name="LaButti K."/>
            <person name="Lipzen A."/>
            <person name="Lombard V."/>
            <person name="Magnuson J."/>
            <person name="Maillard F."/>
            <person name="Morin E."/>
            <person name="Murat C."/>
            <person name="Nolan M."/>
            <person name="Ohm R."/>
            <person name="Pangilinan J."/>
            <person name="Pereira M."/>
            <person name="Perotto S."/>
            <person name="Peter M."/>
            <person name="Riley R."/>
            <person name="Sitrit Y."/>
            <person name="Stielow B."/>
            <person name="Szollosi G."/>
            <person name="Zifcakova L."/>
            <person name="Stursova M."/>
            <person name="Spatafora J.W."/>
            <person name="Tedersoo L."/>
            <person name="Vaario L.-M."/>
            <person name="Yamada A."/>
            <person name="Yan M."/>
            <person name="Wang P."/>
            <person name="Xu J."/>
            <person name="Bruns T."/>
            <person name="Baldrian P."/>
            <person name="Vilgalys R."/>
            <person name="Henrissat B."/>
            <person name="Grigoriev I.V."/>
            <person name="Hibbett D."/>
            <person name="Nagy L.G."/>
            <person name="Martin F.M."/>
        </authorList>
    </citation>
    <scope>NUCLEOTIDE SEQUENCE</scope>
    <source>
        <strain evidence="3">BED1</strain>
    </source>
</reference>
<comment type="similarity">
    <text evidence="1">Belongs to the lcsJ thioesterase family.</text>
</comment>
<name>A0AAD4BGA3_BOLED</name>
<protein>
    <submittedName>
        <fullName evidence="3">Uncharacterized protein</fullName>
    </submittedName>
</protein>
<dbReference type="InterPro" id="IPR051490">
    <property type="entry name" value="THEM6_lcsJ_thioesterase"/>
</dbReference>